<reference evidence="1 2" key="1">
    <citation type="submission" date="2023-11" db="EMBL/GenBank/DDBJ databases">
        <title>Halocaridina rubra genome assembly.</title>
        <authorList>
            <person name="Smith C."/>
        </authorList>
    </citation>
    <scope>NUCLEOTIDE SEQUENCE [LARGE SCALE GENOMIC DNA]</scope>
    <source>
        <strain evidence="1">EP-1</strain>
        <tissue evidence="1">Whole</tissue>
    </source>
</reference>
<accession>A0AAN8XK86</accession>
<dbReference type="AlphaFoldDB" id="A0AAN8XK86"/>
<keyword evidence="2" id="KW-1185">Reference proteome</keyword>
<gene>
    <name evidence="1" type="ORF">SK128_015590</name>
</gene>
<proteinExistence type="predicted"/>
<organism evidence="1 2">
    <name type="scientific">Halocaridina rubra</name>
    <name type="common">Hawaiian red shrimp</name>
    <dbReference type="NCBI Taxonomy" id="373956"/>
    <lineage>
        <taxon>Eukaryota</taxon>
        <taxon>Metazoa</taxon>
        <taxon>Ecdysozoa</taxon>
        <taxon>Arthropoda</taxon>
        <taxon>Crustacea</taxon>
        <taxon>Multicrustacea</taxon>
        <taxon>Malacostraca</taxon>
        <taxon>Eumalacostraca</taxon>
        <taxon>Eucarida</taxon>
        <taxon>Decapoda</taxon>
        <taxon>Pleocyemata</taxon>
        <taxon>Caridea</taxon>
        <taxon>Atyoidea</taxon>
        <taxon>Atyidae</taxon>
        <taxon>Halocaridina</taxon>
    </lineage>
</organism>
<sequence>MEEGMCRENVKREECERGQGVSGNIFQYRPKRGRTKGGHIETEHKNAAVDTTDDFATEDEEVLALPKAATSGLGNEETVKLAPPLHFQVAREALAGQNTPLDFFGLNVNAIIP</sequence>
<dbReference type="EMBL" id="JAXCGZ010006426">
    <property type="protein sequence ID" value="KAK7079759.1"/>
    <property type="molecule type" value="Genomic_DNA"/>
</dbReference>
<name>A0AAN8XK86_HALRR</name>
<comment type="caution">
    <text evidence="1">The sequence shown here is derived from an EMBL/GenBank/DDBJ whole genome shotgun (WGS) entry which is preliminary data.</text>
</comment>
<evidence type="ECO:0000313" key="2">
    <source>
        <dbReference type="Proteomes" id="UP001381693"/>
    </source>
</evidence>
<evidence type="ECO:0000313" key="1">
    <source>
        <dbReference type="EMBL" id="KAK7079759.1"/>
    </source>
</evidence>
<dbReference type="Proteomes" id="UP001381693">
    <property type="component" value="Unassembled WGS sequence"/>
</dbReference>
<protein>
    <submittedName>
        <fullName evidence="1">Uncharacterized protein</fullName>
    </submittedName>
</protein>